<dbReference type="InterPro" id="IPR036638">
    <property type="entry name" value="HLH_DNA-bd_sf"/>
</dbReference>
<dbReference type="Proteomes" id="UP000664521">
    <property type="component" value="Unassembled WGS sequence"/>
</dbReference>
<name>A0A8H3ECX1_9LECA</name>
<gene>
    <name evidence="4" type="ORF">HETSPECPRED_000127</name>
</gene>
<dbReference type="CDD" id="cd11392">
    <property type="entry name" value="bHLH_ScPHO4_like"/>
    <property type="match status" value="1"/>
</dbReference>
<keyword evidence="5" id="KW-1185">Reference proteome</keyword>
<feature type="compositionally biased region" description="Polar residues" evidence="2">
    <location>
        <begin position="307"/>
        <end position="316"/>
    </location>
</feature>
<feature type="domain" description="BHLH" evidence="3">
    <location>
        <begin position="561"/>
        <end position="643"/>
    </location>
</feature>
<feature type="region of interest" description="Disordered" evidence="2">
    <location>
        <begin position="194"/>
        <end position="358"/>
    </location>
</feature>
<feature type="compositionally biased region" description="Basic and acidic residues" evidence="2">
    <location>
        <begin position="383"/>
        <end position="392"/>
    </location>
</feature>
<evidence type="ECO:0000256" key="1">
    <source>
        <dbReference type="SAM" id="Coils"/>
    </source>
</evidence>
<dbReference type="InterPro" id="IPR011598">
    <property type="entry name" value="bHLH_dom"/>
</dbReference>
<dbReference type="SUPFAM" id="SSF47459">
    <property type="entry name" value="HLH, helix-loop-helix DNA-binding domain"/>
    <property type="match status" value="1"/>
</dbReference>
<dbReference type="PROSITE" id="PS50888">
    <property type="entry name" value="BHLH"/>
    <property type="match status" value="1"/>
</dbReference>
<keyword evidence="1" id="KW-0175">Coiled coil</keyword>
<feature type="region of interest" description="Disordered" evidence="2">
    <location>
        <begin position="472"/>
        <end position="521"/>
    </location>
</feature>
<dbReference type="SMART" id="SM00353">
    <property type="entry name" value="HLH"/>
    <property type="match status" value="1"/>
</dbReference>
<feature type="compositionally biased region" description="Polar residues" evidence="2">
    <location>
        <begin position="245"/>
        <end position="257"/>
    </location>
</feature>
<evidence type="ECO:0000259" key="3">
    <source>
        <dbReference type="PROSITE" id="PS50888"/>
    </source>
</evidence>
<dbReference type="Pfam" id="PF00010">
    <property type="entry name" value="HLH"/>
    <property type="match status" value="1"/>
</dbReference>
<protein>
    <recommendedName>
        <fullName evidence="3">BHLH domain-containing protein</fullName>
    </recommendedName>
</protein>
<organism evidence="4 5">
    <name type="scientific">Heterodermia speciosa</name>
    <dbReference type="NCBI Taxonomy" id="116794"/>
    <lineage>
        <taxon>Eukaryota</taxon>
        <taxon>Fungi</taxon>
        <taxon>Dikarya</taxon>
        <taxon>Ascomycota</taxon>
        <taxon>Pezizomycotina</taxon>
        <taxon>Lecanoromycetes</taxon>
        <taxon>OSLEUM clade</taxon>
        <taxon>Lecanoromycetidae</taxon>
        <taxon>Caliciales</taxon>
        <taxon>Physciaceae</taxon>
        <taxon>Heterodermia</taxon>
    </lineage>
</organism>
<dbReference type="OrthoDB" id="5344169at2759"/>
<feature type="coiled-coil region" evidence="1">
    <location>
        <begin position="633"/>
        <end position="667"/>
    </location>
</feature>
<proteinExistence type="predicted"/>
<evidence type="ECO:0000256" key="2">
    <source>
        <dbReference type="SAM" id="MobiDB-lite"/>
    </source>
</evidence>
<comment type="caution">
    <text evidence="4">The sequence shown here is derived from an EMBL/GenBank/DDBJ whole genome shotgun (WGS) entry which is preliminary data.</text>
</comment>
<dbReference type="EMBL" id="CAJPDS010000001">
    <property type="protein sequence ID" value="CAF9903132.1"/>
    <property type="molecule type" value="Genomic_DNA"/>
</dbReference>
<evidence type="ECO:0000313" key="4">
    <source>
        <dbReference type="EMBL" id="CAF9903132.1"/>
    </source>
</evidence>
<sequence length="668" mass="71745">MNQAQTTAWSPMVSGPDEDFANFLEFGDLQLNFPSFDNIPQNGAHVQRDADVAMDTTMENATEMPGGYGESHVPQQLNGYGANQGQLLDMQVPDEHFNQHHQAYTKGRPQYTQGMVPPTPNSIEMHGGHPGYYQMPAHPQAHLYEYYQQNQRDQMIFTPLVSPAVAPHDAQIRYPDFPVSGENFSPLTSPAIEAQHKATQASLQATMRGSDTSDTTSPIDLNHDLNPSPPISNAAPVRRTRRKTIPTQKNPARSVKQSPAMKPQSRKKQSSSATIPPKEVSSIIEEARKAKEAGASLPTASGKVSLPYSQDSSEAESISPEPLSEILMPPPATPKSSVDGRSPHLNAKQPGAQPASVAHTIEEPATPASLMRIRKQAGQGVAKLHEPSKLKEQAALAQSEHEQIMEDIALPESAKSTRPTLAPIKTGDMMDDQATPTMTGQKTPKAGTISAPLTATSSVFASPQLVGIVSPHTVGVSKRPDSKVSARDSKKRNSSSSVQVSPALRPRISPSIKPLLPEGTTVSPETSALLLASKSNYQNILEGTHLPGVSYPENLSTNLTSKRTSHKLAEQGRRNRINTALQEMASLLPPATPTINCNPAKATAGIGKDGAQVADTLLTGTAAQQSNSKASTVELATEYIKNLQQELKDVKGKLELAEKKLETNKALS</sequence>
<feature type="compositionally biased region" description="Polar residues" evidence="2">
    <location>
        <begin position="197"/>
        <end position="219"/>
    </location>
</feature>
<reference evidence="4" key="1">
    <citation type="submission" date="2021-03" db="EMBL/GenBank/DDBJ databases">
        <authorList>
            <person name="Tagirdzhanova G."/>
        </authorList>
    </citation>
    <scope>NUCLEOTIDE SEQUENCE</scope>
</reference>
<dbReference type="GO" id="GO:0046983">
    <property type="term" value="F:protein dimerization activity"/>
    <property type="evidence" value="ECO:0007669"/>
    <property type="project" value="InterPro"/>
</dbReference>
<dbReference type="Gene3D" id="4.10.280.10">
    <property type="entry name" value="Helix-loop-helix DNA-binding domain"/>
    <property type="match status" value="1"/>
</dbReference>
<feature type="region of interest" description="Disordered" evidence="2">
    <location>
        <begin position="376"/>
        <end position="449"/>
    </location>
</feature>
<accession>A0A8H3ECX1</accession>
<feature type="compositionally biased region" description="Basic and acidic residues" evidence="2">
    <location>
        <begin position="478"/>
        <end position="488"/>
    </location>
</feature>
<evidence type="ECO:0000313" key="5">
    <source>
        <dbReference type="Proteomes" id="UP000664521"/>
    </source>
</evidence>
<dbReference type="AlphaFoldDB" id="A0A8H3ECX1"/>